<feature type="region of interest" description="Disordered" evidence="1">
    <location>
        <begin position="117"/>
        <end position="150"/>
    </location>
</feature>
<name>A0AAD8MZA9_9APIA</name>
<feature type="region of interest" description="Disordered" evidence="1">
    <location>
        <begin position="246"/>
        <end position="276"/>
    </location>
</feature>
<dbReference type="CDD" id="cd00118">
    <property type="entry name" value="LysM"/>
    <property type="match status" value="1"/>
</dbReference>
<dbReference type="SMART" id="SM00257">
    <property type="entry name" value="LysM"/>
    <property type="match status" value="1"/>
</dbReference>
<reference evidence="3" key="2">
    <citation type="submission" date="2023-05" db="EMBL/GenBank/DDBJ databases">
        <authorList>
            <person name="Schelkunov M.I."/>
        </authorList>
    </citation>
    <scope>NUCLEOTIDE SEQUENCE</scope>
    <source>
        <strain evidence="3">Hsosn_3</strain>
        <tissue evidence="3">Leaf</tissue>
    </source>
</reference>
<dbReference type="Gene3D" id="3.10.350.10">
    <property type="entry name" value="LysM domain"/>
    <property type="match status" value="1"/>
</dbReference>
<evidence type="ECO:0000313" key="3">
    <source>
        <dbReference type="EMBL" id="KAK1390257.1"/>
    </source>
</evidence>
<dbReference type="InterPro" id="IPR018392">
    <property type="entry name" value="LysM"/>
</dbReference>
<evidence type="ECO:0000259" key="2">
    <source>
        <dbReference type="PROSITE" id="PS51782"/>
    </source>
</evidence>
<dbReference type="AlphaFoldDB" id="A0AAD8MZA9"/>
<dbReference type="Proteomes" id="UP001237642">
    <property type="component" value="Unassembled WGS sequence"/>
</dbReference>
<dbReference type="EMBL" id="JAUIZM010000004">
    <property type="protein sequence ID" value="KAK1390257.1"/>
    <property type="molecule type" value="Genomic_DNA"/>
</dbReference>
<dbReference type="InterPro" id="IPR045030">
    <property type="entry name" value="LYSM1-4"/>
</dbReference>
<feature type="compositionally biased region" description="Basic and acidic residues" evidence="1">
    <location>
        <begin position="132"/>
        <end position="143"/>
    </location>
</feature>
<protein>
    <submittedName>
        <fullName evidence="3">LysM domain-containing protein</fullName>
    </submittedName>
</protein>
<accession>A0AAD8MZA9</accession>
<evidence type="ECO:0000313" key="4">
    <source>
        <dbReference type="Proteomes" id="UP001237642"/>
    </source>
</evidence>
<keyword evidence="4" id="KW-1185">Reference proteome</keyword>
<dbReference type="SUPFAM" id="SSF54106">
    <property type="entry name" value="LysM domain"/>
    <property type="match status" value="1"/>
</dbReference>
<sequence length="387" mass="42331">MKVKANRGGFVLKNVQMEREWRNNNGLGDNWAFESPLTSSSSSSSLSSSKLSSSPLSVSSCSPFSSRGVNYIEHTVSRFDTLAGVAIKYGVEVSDIKKINNLVSDLQMFALKTLQIPPGRHPPSPILENDSDAQRPRSSERTPPRRRHSDLFESLQSLKLQSSKREVSRAMHSLQGYYHLNSPDEENGPEGCEMALYQKGESHYLEDGPFESSMTPSLSIHKKSKSIANGFKLENGVLADGVSVPESDNWARQRPKSETDFTSRAPEKLRKEDPSSNGFSVFTGKGLALRPKAAGRTVSGADVETVAQDCVSTVVGDFSLLNSLSGVKKSYSTPSLQDSDISSSIWPILNWSLKQDFQALSTAAVSRPIFDGLPKPITGRRNKTAVD</sequence>
<feature type="region of interest" description="Disordered" evidence="1">
    <location>
        <begin position="38"/>
        <end position="63"/>
    </location>
</feature>
<feature type="domain" description="LysM" evidence="2">
    <location>
        <begin position="72"/>
        <end position="116"/>
    </location>
</feature>
<dbReference type="PANTHER" id="PTHR20932">
    <property type="entry name" value="LYSM AND PUTATIVE PEPTIDOGLYCAN-BINDING DOMAIN-CONTAINING PROTEIN"/>
    <property type="match status" value="1"/>
</dbReference>
<organism evidence="3 4">
    <name type="scientific">Heracleum sosnowskyi</name>
    <dbReference type="NCBI Taxonomy" id="360622"/>
    <lineage>
        <taxon>Eukaryota</taxon>
        <taxon>Viridiplantae</taxon>
        <taxon>Streptophyta</taxon>
        <taxon>Embryophyta</taxon>
        <taxon>Tracheophyta</taxon>
        <taxon>Spermatophyta</taxon>
        <taxon>Magnoliopsida</taxon>
        <taxon>eudicotyledons</taxon>
        <taxon>Gunneridae</taxon>
        <taxon>Pentapetalae</taxon>
        <taxon>asterids</taxon>
        <taxon>campanulids</taxon>
        <taxon>Apiales</taxon>
        <taxon>Apiaceae</taxon>
        <taxon>Apioideae</taxon>
        <taxon>apioid superclade</taxon>
        <taxon>Tordylieae</taxon>
        <taxon>Tordyliinae</taxon>
        <taxon>Heracleum</taxon>
    </lineage>
</organism>
<proteinExistence type="predicted"/>
<evidence type="ECO:0000256" key="1">
    <source>
        <dbReference type="SAM" id="MobiDB-lite"/>
    </source>
</evidence>
<gene>
    <name evidence="3" type="ORF">POM88_018435</name>
</gene>
<reference evidence="3" key="1">
    <citation type="submission" date="2023-02" db="EMBL/GenBank/DDBJ databases">
        <title>Genome of toxic invasive species Heracleum sosnowskyi carries increased number of genes despite the absence of recent whole-genome duplications.</title>
        <authorList>
            <person name="Schelkunov M."/>
            <person name="Shtratnikova V."/>
            <person name="Makarenko M."/>
            <person name="Klepikova A."/>
            <person name="Omelchenko D."/>
            <person name="Novikova G."/>
            <person name="Obukhova E."/>
            <person name="Bogdanov V."/>
            <person name="Penin A."/>
            <person name="Logacheva M."/>
        </authorList>
    </citation>
    <scope>NUCLEOTIDE SEQUENCE</scope>
    <source>
        <strain evidence="3">Hsosn_3</strain>
        <tissue evidence="3">Leaf</tissue>
    </source>
</reference>
<dbReference type="InterPro" id="IPR036779">
    <property type="entry name" value="LysM_dom_sf"/>
</dbReference>
<dbReference type="PROSITE" id="PS51782">
    <property type="entry name" value="LYSM"/>
    <property type="match status" value="1"/>
</dbReference>
<comment type="caution">
    <text evidence="3">The sequence shown here is derived from an EMBL/GenBank/DDBJ whole genome shotgun (WGS) entry which is preliminary data.</text>
</comment>
<dbReference type="Pfam" id="PF01476">
    <property type="entry name" value="LysM"/>
    <property type="match status" value="1"/>
</dbReference>
<feature type="compositionally biased region" description="Basic and acidic residues" evidence="1">
    <location>
        <begin position="249"/>
        <end position="274"/>
    </location>
</feature>
<dbReference type="PANTHER" id="PTHR20932:SF55">
    <property type="entry name" value="LYSM DOMAIN-CONTAINING PROTEIN"/>
    <property type="match status" value="1"/>
</dbReference>